<sequence length="527" mass="57420">MATSLLELFLTRARQAPGRPVLDFERQRFSAGQLAGQVTAFASALQRRGLTSGERVALFLENSPAFVIAYLGTQYAGGVVVLVNTQYRQVELGHILSDAGARVCVTGAAGAAELAPLKAQLPALEWLVTETPPDGPPDAPLPWPAVDFDALLAEGDAHASLPLPRGEQLAVLGYTSGTTGRSKGAMLLHRNLLANVRAVTEAWRWTENDRLLLTLPLFHTHGLMVGLHGTLYSGGSVDLRRRFAAPEVLSALQEDASLTLFFGVPTMYGRLVEEARRTGLRPRPLRLLVSGSAPLSPQLFRDVEETFGQRILERYGMTETLMNTTNPYEGERRPGTVGMPYPGQEARVVDVRTRQPLPDGETGEIEVRGPHVFAGYWQRPDATAESFDAEGWFRTGDLGLRDGDGYFHITGRARELIISGGFNVYPREVEEVLATHPGVAEVAVLGLPDPDFGEQVVAVIVPRAPAPAAQALADFCKDRLASFKKPRRVEFVDALPRNALGKVQKHLLRERLQTNVAPVSVQKPTEP</sequence>
<dbReference type="EMBL" id="QUMU01000025">
    <property type="protein sequence ID" value="REG15398.1"/>
    <property type="molecule type" value="Genomic_DNA"/>
</dbReference>
<dbReference type="Pfam" id="PF00501">
    <property type="entry name" value="AMP-binding"/>
    <property type="match status" value="1"/>
</dbReference>
<organism evidence="5 7">
    <name type="scientific">Archangium gephyra</name>
    <dbReference type="NCBI Taxonomy" id="48"/>
    <lineage>
        <taxon>Bacteria</taxon>
        <taxon>Pseudomonadati</taxon>
        <taxon>Myxococcota</taxon>
        <taxon>Myxococcia</taxon>
        <taxon>Myxococcales</taxon>
        <taxon>Cystobacterineae</taxon>
        <taxon>Archangiaceae</taxon>
        <taxon>Archangium</taxon>
    </lineage>
</organism>
<evidence type="ECO:0000256" key="1">
    <source>
        <dbReference type="ARBA" id="ARBA00006432"/>
    </source>
</evidence>
<evidence type="ECO:0000313" key="6">
    <source>
        <dbReference type="EMBL" id="REG15398.1"/>
    </source>
</evidence>
<keyword evidence="8" id="KW-1185">Reference proteome</keyword>
<evidence type="ECO:0000313" key="5">
    <source>
        <dbReference type="EMBL" id="AKJ08314.1"/>
    </source>
</evidence>
<dbReference type="Pfam" id="PF13193">
    <property type="entry name" value="AMP-binding_C"/>
    <property type="match status" value="1"/>
</dbReference>
<evidence type="ECO:0000313" key="8">
    <source>
        <dbReference type="Proteomes" id="UP000256345"/>
    </source>
</evidence>
<dbReference type="Gene3D" id="3.40.50.12780">
    <property type="entry name" value="N-terminal domain of ligase-like"/>
    <property type="match status" value="1"/>
</dbReference>
<dbReference type="PANTHER" id="PTHR43201:SF8">
    <property type="entry name" value="ACYL-COA SYNTHETASE FAMILY MEMBER 3"/>
    <property type="match status" value="1"/>
</dbReference>
<dbReference type="InterPro" id="IPR042099">
    <property type="entry name" value="ANL_N_sf"/>
</dbReference>
<evidence type="ECO:0000313" key="7">
    <source>
        <dbReference type="Proteomes" id="UP000035579"/>
    </source>
</evidence>
<dbReference type="PANTHER" id="PTHR43201">
    <property type="entry name" value="ACYL-COA SYNTHETASE"/>
    <property type="match status" value="1"/>
</dbReference>
<gene>
    <name evidence="5" type="ORF">AA314_09940</name>
    <name evidence="6" type="ORF">ATI61_12524</name>
</gene>
<proteinExistence type="inferred from homology"/>
<name>A0AAC8QIX3_9BACT</name>
<reference evidence="6 8" key="2">
    <citation type="submission" date="2018-08" db="EMBL/GenBank/DDBJ databases">
        <title>Genomic Encyclopedia of Archaeal and Bacterial Type Strains, Phase II (KMG-II): from individual species to whole genera.</title>
        <authorList>
            <person name="Goeker M."/>
        </authorList>
    </citation>
    <scope>NUCLEOTIDE SEQUENCE [LARGE SCALE GENOMIC DNA]</scope>
    <source>
        <strain evidence="6 8">DSM 2261</strain>
    </source>
</reference>
<keyword evidence="2 5" id="KW-0436">Ligase</keyword>
<dbReference type="InterPro" id="IPR045851">
    <property type="entry name" value="AMP-bd_C_sf"/>
</dbReference>
<evidence type="ECO:0000259" key="4">
    <source>
        <dbReference type="Pfam" id="PF13193"/>
    </source>
</evidence>
<dbReference type="SUPFAM" id="SSF56801">
    <property type="entry name" value="Acetyl-CoA synthetase-like"/>
    <property type="match status" value="1"/>
</dbReference>
<dbReference type="RefSeq" id="WP_047861106.1">
    <property type="nucleotide sequence ID" value="NZ_CP011509.1"/>
</dbReference>
<dbReference type="GO" id="GO:0031956">
    <property type="term" value="F:medium-chain fatty acid-CoA ligase activity"/>
    <property type="evidence" value="ECO:0007669"/>
    <property type="project" value="TreeGrafter"/>
</dbReference>
<dbReference type="AlphaFoldDB" id="A0AAC8QIX3"/>
<comment type="similarity">
    <text evidence="1">Belongs to the ATP-dependent AMP-binding enzyme family.</text>
</comment>
<dbReference type="PROSITE" id="PS00455">
    <property type="entry name" value="AMP_BINDING"/>
    <property type="match status" value="1"/>
</dbReference>
<dbReference type="KEGG" id="age:AA314_09940"/>
<dbReference type="InterPro" id="IPR000873">
    <property type="entry name" value="AMP-dep_synth/lig_dom"/>
</dbReference>
<reference evidence="5 7" key="1">
    <citation type="submission" date="2015-05" db="EMBL/GenBank/DDBJ databases">
        <title>Genome assembly of Archangium gephyra DSM 2261.</title>
        <authorList>
            <person name="Sharma G."/>
            <person name="Subramanian S."/>
        </authorList>
    </citation>
    <scope>NUCLEOTIDE SEQUENCE [LARGE SCALE GENOMIC DNA]</scope>
    <source>
        <strain evidence="5 7">DSM 2261</strain>
    </source>
</reference>
<accession>A0AAC8QIX3</accession>
<protein>
    <submittedName>
        <fullName evidence="5">Long-chain-fatty-acid--CoA ligase</fullName>
    </submittedName>
    <submittedName>
        <fullName evidence="6">Malonyl-CoA/methylmalonyl-CoA synthetase</fullName>
    </submittedName>
</protein>
<evidence type="ECO:0000259" key="3">
    <source>
        <dbReference type="Pfam" id="PF00501"/>
    </source>
</evidence>
<evidence type="ECO:0000256" key="2">
    <source>
        <dbReference type="ARBA" id="ARBA00022598"/>
    </source>
</evidence>
<dbReference type="InterPro" id="IPR025110">
    <property type="entry name" value="AMP-bd_C"/>
</dbReference>
<dbReference type="EMBL" id="CP011509">
    <property type="protein sequence ID" value="AKJ08314.1"/>
    <property type="molecule type" value="Genomic_DNA"/>
</dbReference>
<dbReference type="CDD" id="cd05941">
    <property type="entry name" value="MCS"/>
    <property type="match status" value="1"/>
</dbReference>
<dbReference type="GO" id="GO:0006631">
    <property type="term" value="P:fatty acid metabolic process"/>
    <property type="evidence" value="ECO:0007669"/>
    <property type="project" value="TreeGrafter"/>
</dbReference>
<dbReference type="InterPro" id="IPR020845">
    <property type="entry name" value="AMP-binding_CS"/>
</dbReference>
<dbReference type="FunFam" id="3.30.300.30:FF:000008">
    <property type="entry name" value="2,3-dihydroxybenzoate-AMP ligase"/>
    <property type="match status" value="1"/>
</dbReference>
<dbReference type="Proteomes" id="UP000256345">
    <property type="component" value="Unassembled WGS sequence"/>
</dbReference>
<feature type="domain" description="AMP-dependent synthetase/ligase" evidence="3">
    <location>
        <begin position="11"/>
        <end position="377"/>
    </location>
</feature>
<dbReference type="Gene3D" id="3.30.300.30">
    <property type="match status" value="1"/>
</dbReference>
<dbReference type="Proteomes" id="UP000035579">
    <property type="component" value="Chromosome"/>
</dbReference>
<feature type="domain" description="AMP-binding enzyme C-terminal" evidence="4">
    <location>
        <begin position="428"/>
        <end position="502"/>
    </location>
</feature>